<dbReference type="PROSITE" id="PS50931">
    <property type="entry name" value="HTH_LYSR"/>
    <property type="match status" value="1"/>
</dbReference>
<dbReference type="Gene3D" id="3.40.190.10">
    <property type="entry name" value="Periplasmic binding protein-like II"/>
    <property type="match status" value="2"/>
</dbReference>
<organism evidence="7 8">
    <name type="scientific">Silvimonas iriomotensis</name>
    <dbReference type="NCBI Taxonomy" id="449662"/>
    <lineage>
        <taxon>Bacteria</taxon>
        <taxon>Pseudomonadati</taxon>
        <taxon>Pseudomonadota</taxon>
        <taxon>Betaproteobacteria</taxon>
        <taxon>Neisseriales</taxon>
        <taxon>Chitinibacteraceae</taxon>
        <taxon>Silvimonas</taxon>
    </lineage>
</organism>
<proteinExistence type="inferred from homology"/>
<evidence type="ECO:0000256" key="2">
    <source>
        <dbReference type="ARBA" id="ARBA00023015"/>
    </source>
</evidence>
<evidence type="ECO:0000256" key="1">
    <source>
        <dbReference type="ARBA" id="ARBA00009437"/>
    </source>
</evidence>
<evidence type="ECO:0000256" key="4">
    <source>
        <dbReference type="ARBA" id="ARBA00023163"/>
    </source>
</evidence>
<keyword evidence="4" id="KW-0804">Transcription</keyword>
<keyword evidence="5" id="KW-1133">Transmembrane helix</keyword>
<keyword evidence="3" id="KW-0238">DNA-binding</keyword>
<evidence type="ECO:0000256" key="3">
    <source>
        <dbReference type="ARBA" id="ARBA00023125"/>
    </source>
</evidence>
<dbReference type="Proteomes" id="UP000637267">
    <property type="component" value="Unassembled WGS sequence"/>
</dbReference>
<dbReference type="InterPro" id="IPR005119">
    <property type="entry name" value="LysR_subst-bd"/>
</dbReference>
<protein>
    <submittedName>
        <fullName evidence="7">LysR family transcriptional regulator</fullName>
    </submittedName>
</protein>
<name>A0ABQ2P3Z9_9NEIS</name>
<comment type="caution">
    <text evidence="7">The sequence shown here is derived from an EMBL/GenBank/DDBJ whole genome shotgun (WGS) entry which is preliminary data.</text>
</comment>
<dbReference type="RefSeq" id="WP_188701370.1">
    <property type="nucleotide sequence ID" value="NZ_BMLX01000001.1"/>
</dbReference>
<dbReference type="PANTHER" id="PTHR30346:SF17">
    <property type="entry name" value="LYSR FAMILY TRANSCRIPTIONAL REGULATOR"/>
    <property type="match status" value="1"/>
</dbReference>
<gene>
    <name evidence="7" type="ORF">GCM10010970_01760</name>
</gene>
<dbReference type="SUPFAM" id="SSF46785">
    <property type="entry name" value="Winged helix' DNA-binding domain"/>
    <property type="match status" value="1"/>
</dbReference>
<dbReference type="InterPro" id="IPR000847">
    <property type="entry name" value="LysR_HTH_N"/>
</dbReference>
<keyword evidence="8" id="KW-1185">Reference proteome</keyword>
<dbReference type="InterPro" id="IPR036390">
    <property type="entry name" value="WH_DNA-bd_sf"/>
</dbReference>
<keyword evidence="5" id="KW-0472">Membrane</keyword>
<dbReference type="PANTHER" id="PTHR30346">
    <property type="entry name" value="TRANSCRIPTIONAL DUAL REGULATOR HCAR-RELATED"/>
    <property type="match status" value="1"/>
</dbReference>
<keyword evidence="5" id="KW-0812">Transmembrane</keyword>
<dbReference type="Gene3D" id="1.10.10.10">
    <property type="entry name" value="Winged helix-like DNA-binding domain superfamily/Winged helix DNA-binding domain"/>
    <property type="match status" value="1"/>
</dbReference>
<dbReference type="CDD" id="cd08414">
    <property type="entry name" value="PBP2_LTTR_aromatics_like"/>
    <property type="match status" value="1"/>
</dbReference>
<sequence>MELRQLRYFVAIAEHLHFARAAESLDLAPSALTMQLQALERELGVRLVARTKRSVALTSAGQSFLAEARSTLQQAHRTEMVARQAGRGEVGSLQLGYVISAACAGVVQQLLGAYRRKYPEVRVSLQELESPLQIQLLDQGQLDACIVRTVAGAPEAFDQLPLQQDPLLVALPHGHPLLAQAAVRAGELMNESFITPQFQRDFGFTRHLLAMGQAAGFTPHVGVPTRDFMTALTLVASGFGVAIVPAAISVLAIPGVAFRPLLDVTETSPLTMVFRRNERSPLIINLREEAKALASVG</sequence>
<dbReference type="InterPro" id="IPR036388">
    <property type="entry name" value="WH-like_DNA-bd_sf"/>
</dbReference>
<dbReference type="Pfam" id="PF03466">
    <property type="entry name" value="LysR_substrate"/>
    <property type="match status" value="1"/>
</dbReference>
<evidence type="ECO:0000313" key="7">
    <source>
        <dbReference type="EMBL" id="GGP17829.1"/>
    </source>
</evidence>
<comment type="similarity">
    <text evidence="1">Belongs to the LysR transcriptional regulatory family.</text>
</comment>
<feature type="transmembrane region" description="Helical" evidence="5">
    <location>
        <begin position="228"/>
        <end position="253"/>
    </location>
</feature>
<dbReference type="Pfam" id="PF00126">
    <property type="entry name" value="HTH_1"/>
    <property type="match status" value="1"/>
</dbReference>
<feature type="domain" description="HTH lysR-type" evidence="6">
    <location>
        <begin position="1"/>
        <end position="58"/>
    </location>
</feature>
<evidence type="ECO:0000313" key="8">
    <source>
        <dbReference type="Proteomes" id="UP000637267"/>
    </source>
</evidence>
<accession>A0ABQ2P3Z9</accession>
<dbReference type="SUPFAM" id="SSF53850">
    <property type="entry name" value="Periplasmic binding protein-like II"/>
    <property type="match status" value="1"/>
</dbReference>
<reference evidence="8" key="1">
    <citation type="journal article" date="2019" name="Int. J. Syst. Evol. Microbiol.">
        <title>The Global Catalogue of Microorganisms (GCM) 10K type strain sequencing project: providing services to taxonomists for standard genome sequencing and annotation.</title>
        <authorList>
            <consortium name="The Broad Institute Genomics Platform"/>
            <consortium name="The Broad Institute Genome Sequencing Center for Infectious Disease"/>
            <person name="Wu L."/>
            <person name="Ma J."/>
        </authorList>
    </citation>
    <scope>NUCLEOTIDE SEQUENCE [LARGE SCALE GENOMIC DNA]</scope>
    <source>
        <strain evidence="8">CGMCC 1.8859</strain>
    </source>
</reference>
<evidence type="ECO:0000256" key="5">
    <source>
        <dbReference type="SAM" id="Phobius"/>
    </source>
</evidence>
<keyword evidence="2" id="KW-0805">Transcription regulation</keyword>
<evidence type="ECO:0000259" key="6">
    <source>
        <dbReference type="PROSITE" id="PS50931"/>
    </source>
</evidence>
<dbReference type="EMBL" id="BMLX01000001">
    <property type="protein sequence ID" value="GGP17829.1"/>
    <property type="molecule type" value="Genomic_DNA"/>
</dbReference>